<gene>
    <name evidence="3" type="ORF">OCV77_04680</name>
</gene>
<feature type="region of interest" description="Disordered" evidence="1">
    <location>
        <begin position="1"/>
        <end position="25"/>
    </location>
</feature>
<evidence type="ECO:0000313" key="4">
    <source>
        <dbReference type="Proteomes" id="UP001652432"/>
    </source>
</evidence>
<dbReference type="RefSeq" id="WP_262573751.1">
    <property type="nucleotide sequence ID" value="NZ_JAOQKJ010000003.1"/>
</dbReference>
<organism evidence="3 4">
    <name type="scientific">Suilimivivens aceti</name>
    <dbReference type="NCBI Taxonomy" id="2981774"/>
    <lineage>
        <taxon>Bacteria</taxon>
        <taxon>Bacillati</taxon>
        <taxon>Bacillota</taxon>
        <taxon>Clostridia</taxon>
        <taxon>Lachnospirales</taxon>
        <taxon>Lachnospiraceae</taxon>
        <taxon>Suilimivivens</taxon>
    </lineage>
</organism>
<protein>
    <recommendedName>
        <fullName evidence="5">Extracellular solute-binding protein</fullName>
    </recommendedName>
</protein>
<keyword evidence="2" id="KW-1133">Transmembrane helix</keyword>
<evidence type="ECO:0000256" key="2">
    <source>
        <dbReference type="SAM" id="Phobius"/>
    </source>
</evidence>
<reference evidence="3 4" key="1">
    <citation type="journal article" date="2021" name="ISME Commun">
        <title>Automated analysis of genomic sequences facilitates high-throughput and comprehensive description of bacteria.</title>
        <authorList>
            <person name="Hitch T.C.A."/>
        </authorList>
    </citation>
    <scope>NUCLEOTIDE SEQUENCE [LARGE SCALE GENOMIC DNA]</scope>
    <source>
        <strain evidence="3 4">Sanger_18</strain>
    </source>
</reference>
<sequence>MFGEKKQKKKYTGVRDEIREQQKKTKDMTPKERLAYFWFYYNVPFIAGIAAVIFLSIMIHDMITAKDYNFYALMLNSQHLNDTAISESFSEYADLDNEKYECYIDTMTTLSLKDYTQYDMATYQKIIAQAATNDFDALVLDSAVFYKLSISGFMVDLRTVLSEEELAAYEGNIYYIDQAAIDRADEADSDDPEATAFYSKMENATNAVIKADAEEHKHPENMEEPVPVGIYIEDSPFIEKTDSYHGLIPVFGIASTSQRMDKAATYLSYLYDDSIPFEAMVLQ</sequence>
<name>A0ABT2T0N2_9FIRM</name>
<keyword evidence="2" id="KW-0812">Transmembrane</keyword>
<comment type="caution">
    <text evidence="3">The sequence shown here is derived from an EMBL/GenBank/DDBJ whole genome shotgun (WGS) entry which is preliminary data.</text>
</comment>
<accession>A0ABT2T0N2</accession>
<feature type="transmembrane region" description="Helical" evidence="2">
    <location>
        <begin position="34"/>
        <end position="59"/>
    </location>
</feature>
<evidence type="ECO:0000256" key="1">
    <source>
        <dbReference type="SAM" id="MobiDB-lite"/>
    </source>
</evidence>
<feature type="compositionally biased region" description="Basic and acidic residues" evidence="1">
    <location>
        <begin position="13"/>
        <end position="25"/>
    </location>
</feature>
<feature type="compositionally biased region" description="Basic residues" evidence="1">
    <location>
        <begin position="1"/>
        <end position="12"/>
    </location>
</feature>
<dbReference type="Proteomes" id="UP001652432">
    <property type="component" value="Unassembled WGS sequence"/>
</dbReference>
<evidence type="ECO:0000313" key="3">
    <source>
        <dbReference type="EMBL" id="MCU6743803.1"/>
    </source>
</evidence>
<keyword evidence="2" id="KW-0472">Membrane</keyword>
<proteinExistence type="predicted"/>
<evidence type="ECO:0008006" key="5">
    <source>
        <dbReference type="Google" id="ProtNLM"/>
    </source>
</evidence>
<dbReference type="EMBL" id="JAOQKJ010000003">
    <property type="protein sequence ID" value="MCU6743803.1"/>
    <property type="molecule type" value="Genomic_DNA"/>
</dbReference>
<keyword evidence="4" id="KW-1185">Reference proteome</keyword>